<accession>A0ABR7E8H6</accession>
<dbReference type="InterPro" id="IPR025420">
    <property type="entry name" value="DUF4143"/>
</dbReference>
<dbReference type="InterPro" id="IPR027417">
    <property type="entry name" value="P-loop_NTPase"/>
</dbReference>
<evidence type="ECO:0000313" key="4">
    <source>
        <dbReference type="Proteomes" id="UP000644010"/>
    </source>
</evidence>
<dbReference type="EMBL" id="JACOOI010000030">
    <property type="protein sequence ID" value="MBC5645384.1"/>
    <property type="molecule type" value="Genomic_DNA"/>
</dbReference>
<dbReference type="Pfam" id="PF13173">
    <property type="entry name" value="AAA_14"/>
    <property type="match status" value="1"/>
</dbReference>
<keyword evidence="3" id="KW-0547">Nucleotide-binding</keyword>
<dbReference type="Pfam" id="PF13635">
    <property type="entry name" value="DUF4143"/>
    <property type="match status" value="1"/>
</dbReference>
<dbReference type="SUPFAM" id="SSF52980">
    <property type="entry name" value="Restriction endonuclease-like"/>
    <property type="match status" value="1"/>
</dbReference>
<sequence length="450" mass="50626">MFEREVLTKLKLWSESSYRKPLILRGARQVGKTTVVNEFSKAFDNYLYLNLEHPEANKLFDSSLPLSTLMDMFYVYCNKSKKGGRTLLFIDEIQNSPKAVARLRYFYEELPEVFVIAAGSLLESLIDVHISFPVGRVEYMALRPCSFSEFLGAIAETALRDLVKKAELPEAFHDRTIALFNIYTLIGGMPEVVRNYASDGDIISLNRVYETLLDGYRDDVEKYAKGGVQSDVIRYILTEGWAFAGQSITLGSFAGSPYKAREVGEAFRTLTKALLLELAYPTVSASIPLISDLKRSPKLLWLDTGLVNYAAGLQKEIFGASDITDAWRGMIAEQVVGQELLTLSDKVSQRRNYWVRGKAGSSAEVDFVYLYDSMIIPVEVKSGHNAKLRSIHSFMDEAPHDWAVRVWNGTYSVDEVKTTKGKSFHLINVPFYYVGSLDAVMSKHIKSAIN</sequence>
<dbReference type="GO" id="GO:0005524">
    <property type="term" value="F:ATP binding"/>
    <property type="evidence" value="ECO:0007669"/>
    <property type="project" value="UniProtKB-KW"/>
</dbReference>
<dbReference type="InterPro" id="IPR011335">
    <property type="entry name" value="Restrct_endonuc-II-like"/>
</dbReference>
<evidence type="ECO:0000313" key="3">
    <source>
        <dbReference type="EMBL" id="MBC5645384.1"/>
    </source>
</evidence>
<gene>
    <name evidence="3" type="ORF">H8S77_21100</name>
</gene>
<dbReference type="InterPro" id="IPR041682">
    <property type="entry name" value="AAA_14"/>
</dbReference>
<feature type="domain" description="AAA" evidence="1">
    <location>
        <begin position="19"/>
        <end position="151"/>
    </location>
</feature>
<evidence type="ECO:0000259" key="1">
    <source>
        <dbReference type="Pfam" id="PF13173"/>
    </source>
</evidence>
<dbReference type="Proteomes" id="UP000644010">
    <property type="component" value="Unassembled WGS sequence"/>
</dbReference>
<dbReference type="Gene3D" id="3.40.50.300">
    <property type="entry name" value="P-loop containing nucleotide triphosphate hydrolases"/>
    <property type="match status" value="1"/>
</dbReference>
<name>A0ABR7E8H6_9BACT</name>
<evidence type="ECO:0000259" key="2">
    <source>
        <dbReference type="Pfam" id="PF13635"/>
    </source>
</evidence>
<organism evidence="3 4">
    <name type="scientific">Parabacteroides segnis</name>
    <dbReference type="NCBI Taxonomy" id="2763058"/>
    <lineage>
        <taxon>Bacteria</taxon>
        <taxon>Pseudomonadati</taxon>
        <taxon>Bacteroidota</taxon>
        <taxon>Bacteroidia</taxon>
        <taxon>Bacteroidales</taxon>
        <taxon>Tannerellaceae</taxon>
        <taxon>Parabacteroides</taxon>
    </lineage>
</organism>
<dbReference type="PANTHER" id="PTHR33295:SF7">
    <property type="entry name" value="ATPASE"/>
    <property type="match status" value="1"/>
</dbReference>
<feature type="domain" description="DUF4143" evidence="2">
    <location>
        <begin position="281"/>
        <end position="383"/>
    </location>
</feature>
<reference evidence="3 4" key="1">
    <citation type="submission" date="2020-08" db="EMBL/GenBank/DDBJ databases">
        <title>Genome public.</title>
        <authorList>
            <person name="Liu C."/>
            <person name="Sun Q."/>
        </authorList>
    </citation>
    <scope>NUCLEOTIDE SEQUENCE [LARGE SCALE GENOMIC DNA]</scope>
    <source>
        <strain evidence="3 4">BX2</strain>
    </source>
</reference>
<dbReference type="PANTHER" id="PTHR33295">
    <property type="entry name" value="ATPASE"/>
    <property type="match status" value="1"/>
</dbReference>
<comment type="caution">
    <text evidence="3">The sequence shown here is derived from an EMBL/GenBank/DDBJ whole genome shotgun (WGS) entry which is preliminary data.</text>
</comment>
<proteinExistence type="predicted"/>
<dbReference type="SUPFAM" id="SSF52540">
    <property type="entry name" value="P-loop containing nucleoside triphosphate hydrolases"/>
    <property type="match status" value="1"/>
</dbReference>
<keyword evidence="3" id="KW-0067">ATP-binding</keyword>
<protein>
    <submittedName>
        <fullName evidence="3">ATP-binding protein</fullName>
    </submittedName>
</protein>
<keyword evidence="4" id="KW-1185">Reference proteome</keyword>
<dbReference type="RefSeq" id="WP_186961072.1">
    <property type="nucleotide sequence ID" value="NZ_JACOOI010000030.1"/>
</dbReference>